<organism evidence="2 3">
    <name type="scientific">Methylobacterium tardum</name>
    <dbReference type="NCBI Taxonomy" id="374432"/>
    <lineage>
        <taxon>Bacteria</taxon>
        <taxon>Pseudomonadati</taxon>
        <taxon>Pseudomonadota</taxon>
        <taxon>Alphaproteobacteria</taxon>
        <taxon>Hyphomicrobiales</taxon>
        <taxon>Methylobacteriaceae</taxon>
        <taxon>Methylobacterium</taxon>
    </lineage>
</organism>
<keyword evidence="3" id="KW-1185">Reference proteome</keyword>
<comment type="caution">
    <text evidence="2">The sequence shown here is derived from an EMBL/GenBank/DDBJ whole genome shotgun (WGS) entry which is preliminary data.</text>
</comment>
<feature type="transmembrane region" description="Helical" evidence="1">
    <location>
        <begin position="6"/>
        <end position="29"/>
    </location>
</feature>
<keyword evidence="1" id="KW-0472">Membrane</keyword>
<proteinExistence type="predicted"/>
<protein>
    <submittedName>
        <fullName evidence="2">Uncharacterized protein</fullName>
    </submittedName>
</protein>
<evidence type="ECO:0000256" key="1">
    <source>
        <dbReference type="SAM" id="Phobius"/>
    </source>
</evidence>
<feature type="transmembrane region" description="Helical" evidence="1">
    <location>
        <begin position="41"/>
        <end position="59"/>
    </location>
</feature>
<keyword evidence="1" id="KW-0812">Transmembrane</keyword>
<evidence type="ECO:0000313" key="3">
    <source>
        <dbReference type="Proteomes" id="UP001157440"/>
    </source>
</evidence>
<accession>A0AA37TLK6</accession>
<dbReference type="RefSeq" id="WP_238198977.1">
    <property type="nucleotide sequence ID" value="NZ_BPQZ01000029.1"/>
</dbReference>
<sequence length="78" mass="7790">MLRGRAVTAALVSPAAQACAFVLGCAVIHAARAHAAILTRLLAAVAIAAAVLVLLAASLDYAPGPDETFDEVSVYAAS</sequence>
<name>A0AA37TLK6_9HYPH</name>
<keyword evidence="1" id="KW-1133">Transmembrane helix</keyword>
<dbReference type="EMBL" id="BSPL01000034">
    <property type="protein sequence ID" value="GLS74265.1"/>
    <property type="molecule type" value="Genomic_DNA"/>
</dbReference>
<dbReference type="AlphaFoldDB" id="A0AA37TLK6"/>
<evidence type="ECO:0000313" key="2">
    <source>
        <dbReference type="EMBL" id="GLS74265.1"/>
    </source>
</evidence>
<dbReference type="Proteomes" id="UP001157440">
    <property type="component" value="Unassembled WGS sequence"/>
</dbReference>
<dbReference type="PROSITE" id="PS51257">
    <property type="entry name" value="PROKAR_LIPOPROTEIN"/>
    <property type="match status" value="1"/>
</dbReference>
<gene>
    <name evidence="2" type="ORF">GCM10007890_62800</name>
</gene>
<reference evidence="3" key="1">
    <citation type="journal article" date="2019" name="Int. J. Syst. Evol. Microbiol.">
        <title>The Global Catalogue of Microorganisms (GCM) 10K type strain sequencing project: providing services to taxonomists for standard genome sequencing and annotation.</title>
        <authorList>
            <consortium name="The Broad Institute Genomics Platform"/>
            <consortium name="The Broad Institute Genome Sequencing Center for Infectious Disease"/>
            <person name="Wu L."/>
            <person name="Ma J."/>
        </authorList>
    </citation>
    <scope>NUCLEOTIDE SEQUENCE [LARGE SCALE GENOMIC DNA]</scope>
    <source>
        <strain evidence="3">NBRC 103632</strain>
    </source>
</reference>